<protein>
    <submittedName>
        <fullName evidence="1">Uncharacterized protein</fullName>
    </submittedName>
</protein>
<sequence length="73" mass="8164">MSFYCIIQANAGKLGDISLIFASPLPFYYCFILPLSLDASFVGIKQVVFGGEEYENWNENMTSEDSGFSVHKI</sequence>
<evidence type="ECO:0000313" key="1">
    <source>
        <dbReference type="EMBL" id="RYR55176.1"/>
    </source>
</evidence>
<proteinExistence type="predicted"/>
<name>A0A445CW75_ARAHY</name>
<gene>
    <name evidence="1" type="ORF">Ahy_A06g030423</name>
</gene>
<dbReference type="AlphaFoldDB" id="A0A445CW75"/>
<reference evidence="1 2" key="1">
    <citation type="submission" date="2019-01" db="EMBL/GenBank/DDBJ databases">
        <title>Sequencing of cultivated peanut Arachis hypogaea provides insights into genome evolution and oil improvement.</title>
        <authorList>
            <person name="Chen X."/>
        </authorList>
    </citation>
    <scope>NUCLEOTIDE SEQUENCE [LARGE SCALE GENOMIC DNA]</scope>
    <source>
        <strain evidence="2">cv. Fuhuasheng</strain>
        <tissue evidence="1">Leaves</tissue>
    </source>
</reference>
<organism evidence="1 2">
    <name type="scientific">Arachis hypogaea</name>
    <name type="common">Peanut</name>
    <dbReference type="NCBI Taxonomy" id="3818"/>
    <lineage>
        <taxon>Eukaryota</taxon>
        <taxon>Viridiplantae</taxon>
        <taxon>Streptophyta</taxon>
        <taxon>Embryophyta</taxon>
        <taxon>Tracheophyta</taxon>
        <taxon>Spermatophyta</taxon>
        <taxon>Magnoliopsida</taxon>
        <taxon>eudicotyledons</taxon>
        <taxon>Gunneridae</taxon>
        <taxon>Pentapetalae</taxon>
        <taxon>rosids</taxon>
        <taxon>fabids</taxon>
        <taxon>Fabales</taxon>
        <taxon>Fabaceae</taxon>
        <taxon>Papilionoideae</taxon>
        <taxon>50 kb inversion clade</taxon>
        <taxon>dalbergioids sensu lato</taxon>
        <taxon>Dalbergieae</taxon>
        <taxon>Pterocarpus clade</taxon>
        <taxon>Arachis</taxon>
    </lineage>
</organism>
<comment type="caution">
    <text evidence="1">The sequence shown here is derived from an EMBL/GenBank/DDBJ whole genome shotgun (WGS) entry which is preliminary data.</text>
</comment>
<accession>A0A445CW75</accession>
<evidence type="ECO:0000313" key="2">
    <source>
        <dbReference type="Proteomes" id="UP000289738"/>
    </source>
</evidence>
<dbReference type="EMBL" id="SDMP01000006">
    <property type="protein sequence ID" value="RYR55176.1"/>
    <property type="molecule type" value="Genomic_DNA"/>
</dbReference>
<dbReference type="Proteomes" id="UP000289738">
    <property type="component" value="Chromosome A06"/>
</dbReference>
<keyword evidence="2" id="KW-1185">Reference proteome</keyword>